<feature type="region of interest" description="Disordered" evidence="1">
    <location>
        <begin position="1"/>
        <end position="25"/>
    </location>
</feature>
<accession>A0A382GN63</accession>
<protein>
    <submittedName>
        <fullName evidence="2">Uncharacterized protein</fullName>
    </submittedName>
</protein>
<sequence>RNAKINIKTSRSDQKLGETSITGKA</sequence>
<feature type="non-terminal residue" evidence="2">
    <location>
        <position position="1"/>
    </location>
</feature>
<reference evidence="2" key="1">
    <citation type="submission" date="2018-05" db="EMBL/GenBank/DDBJ databases">
        <authorList>
            <person name="Lanie J.A."/>
            <person name="Ng W.-L."/>
            <person name="Kazmierczak K.M."/>
            <person name="Andrzejewski T.M."/>
            <person name="Davidsen T.M."/>
            <person name="Wayne K.J."/>
            <person name="Tettelin H."/>
            <person name="Glass J.I."/>
            <person name="Rusch D."/>
            <person name="Podicherti R."/>
            <person name="Tsui H.-C.T."/>
            <person name="Winkler M.E."/>
        </authorList>
    </citation>
    <scope>NUCLEOTIDE SEQUENCE</scope>
</reference>
<dbReference type="AlphaFoldDB" id="A0A382GN63"/>
<evidence type="ECO:0000256" key="1">
    <source>
        <dbReference type="SAM" id="MobiDB-lite"/>
    </source>
</evidence>
<gene>
    <name evidence="2" type="ORF">METZ01_LOCUS228907</name>
</gene>
<proteinExistence type="predicted"/>
<evidence type="ECO:0000313" key="2">
    <source>
        <dbReference type="EMBL" id="SVB76053.1"/>
    </source>
</evidence>
<organism evidence="2">
    <name type="scientific">marine metagenome</name>
    <dbReference type="NCBI Taxonomy" id="408172"/>
    <lineage>
        <taxon>unclassified sequences</taxon>
        <taxon>metagenomes</taxon>
        <taxon>ecological metagenomes</taxon>
    </lineage>
</organism>
<name>A0A382GN63_9ZZZZ</name>
<dbReference type="EMBL" id="UINC01056248">
    <property type="protein sequence ID" value="SVB76053.1"/>
    <property type="molecule type" value="Genomic_DNA"/>
</dbReference>